<dbReference type="Proteomes" id="UP000823775">
    <property type="component" value="Unassembled WGS sequence"/>
</dbReference>
<evidence type="ECO:0000313" key="2">
    <source>
        <dbReference type="Proteomes" id="UP000823775"/>
    </source>
</evidence>
<comment type="caution">
    <text evidence="1">The sequence shown here is derived from an EMBL/GenBank/DDBJ whole genome shotgun (WGS) entry which is preliminary data.</text>
</comment>
<proteinExistence type="predicted"/>
<name>A0ABS8RU85_DATST</name>
<gene>
    <name evidence="1" type="ORF">HAX54_005424</name>
</gene>
<reference evidence="1 2" key="1">
    <citation type="journal article" date="2021" name="BMC Genomics">
        <title>Datura genome reveals duplications of psychoactive alkaloid biosynthetic genes and high mutation rate following tissue culture.</title>
        <authorList>
            <person name="Rajewski A."/>
            <person name="Carter-House D."/>
            <person name="Stajich J."/>
            <person name="Litt A."/>
        </authorList>
    </citation>
    <scope>NUCLEOTIDE SEQUENCE [LARGE SCALE GENOMIC DNA]</scope>
    <source>
        <strain evidence="1">AR-01</strain>
    </source>
</reference>
<organism evidence="1 2">
    <name type="scientific">Datura stramonium</name>
    <name type="common">Jimsonweed</name>
    <name type="synonym">Common thornapple</name>
    <dbReference type="NCBI Taxonomy" id="4076"/>
    <lineage>
        <taxon>Eukaryota</taxon>
        <taxon>Viridiplantae</taxon>
        <taxon>Streptophyta</taxon>
        <taxon>Embryophyta</taxon>
        <taxon>Tracheophyta</taxon>
        <taxon>Spermatophyta</taxon>
        <taxon>Magnoliopsida</taxon>
        <taxon>eudicotyledons</taxon>
        <taxon>Gunneridae</taxon>
        <taxon>Pentapetalae</taxon>
        <taxon>asterids</taxon>
        <taxon>lamiids</taxon>
        <taxon>Solanales</taxon>
        <taxon>Solanaceae</taxon>
        <taxon>Solanoideae</taxon>
        <taxon>Datureae</taxon>
        <taxon>Datura</taxon>
    </lineage>
</organism>
<protein>
    <submittedName>
        <fullName evidence="1">Uncharacterized protein</fullName>
    </submittedName>
</protein>
<dbReference type="EMBL" id="JACEIK010000127">
    <property type="protein sequence ID" value="MCD7450336.1"/>
    <property type="molecule type" value="Genomic_DNA"/>
</dbReference>
<evidence type="ECO:0000313" key="1">
    <source>
        <dbReference type="EMBL" id="MCD7450336.1"/>
    </source>
</evidence>
<accession>A0ABS8RU85</accession>
<keyword evidence="2" id="KW-1185">Reference proteome</keyword>
<sequence length="135" mass="14531">MLGARRRPPSCYSMHEPLPSQRYAGSGTLVSVLQVATPRDQSREAKALQSDTPHEAPVILALQGVRRGNKNCTMPGARCRPPVTTTCVRHCLPSAMPGTRHPSLGTTRCAMREGVQTANNKHIPLQLGKGASNPK</sequence>